<organism evidence="10 11">
    <name type="scientific">Brassicogethes aeneus</name>
    <name type="common">Rape pollen beetle</name>
    <name type="synonym">Meligethes aeneus</name>
    <dbReference type="NCBI Taxonomy" id="1431903"/>
    <lineage>
        <taxon>Eukaryota</taxon>
        <taxon>Metazoa</taxon>
        <taxon>Ecdysozoa</taxon>
        <taxon>Arthropoda</taxon>
        <taxon>Hexapoda</taxon>
        <taxon>Insecta</taxon>
        <taxon>Pterygota</taxon>
        <taxon>Neoptera</taxon>
        <taxon>Endopterygota</taxon>
        <taxon>Coleoptera</taxon>
        <taxon>Polyphaga</taxon>
        <taxon>Cucujiformia</taxon>
        <taxon>Nitidulidae</taxon>
        <taxon>Meligethinae</taxon>
        <taxon>Brassicogethes</taxon>
    </lineage>
</organism>
<dbReference type="InterPro" id="IPR036322">
    <property type="entry name" value="WD40_repeat_dom_sf"/>
</dbReference>
<comment type="subunit">
    <text evidence="7">Forms a heterodimer with the catalytic subunit Mettl1. Interacts with mei-P26 and weakly interacts with bgcn; required for the function or formation of the mei-P26-bgcn-bam-sxl complex. Interacts with nanos; may be involved in mei-P26-dependent derepression of the BMP signaling pathway. Interacts with Myc; the interaction may be mediated by mei-P26 and may be involved in the regulation of ribosome biogenesis.</text>
</comment>
<comment type="function">
    <text evidence="8">Required for the formation of N(7)-methylguanine at position 46 (m7G46) in tRNA. In the complex, it is required to stabilize and induce conformational changes of the catalytic subunit.</text>
</comment>
<evidence type="ECO:0000256" key="4">
    <source>
        <dbReference type="ARBA" id="ARBA00022737"/>
    </source>
</evidence>
<keyword evidence="4 8" id="KW-0677">Repeat</keyword>
<evidence type="ECO:0000256" key="2">
    <source>
        <dbReference type="ARBA" id="ARBA00022574"/>
    </source>
</evidence>
<dbReference type="InterPro" id="IPR001680">
    <property type="entry name" value="WD40_rpt"/>
</dbReference>
<evidence type="ECO:0000256" key="5">
    <source>
        <dbReference type="ARBA" id="ARBA00023242"/>
    </source>
</evidence>
<comment type="similarity">
    <text evidence="8">Belongs to the WD repeat TRM82 family.</text>
</comment>
<dbReference type="EMBL" id="OV121132">
    <property type="protein sequence ID" value="CAH0546364.1"/>
    <property type="molecule type" value="Genomic_DNA"/>
</dbReference>
<evidence type="ECO:0000313" key="10">
    <source>
        <dbReference type="EMBL" id="CAH0546364.1"/>
    </source>
</evidence>
<proteinExistence type="inferred from homology"/>
<evidence type="ECO:0008006" key="12">
    <source>
        <dbReference type="Google" id="ProtNLM"/>
    </source>
</evidence>
<evidence type="ECO:0000256" key="3">
    <source>
        <dbReference type="ARBA" id="ARBA00022694"/>
    </source>
</evidence>
<evidence type="ECO:0000256" key="9">
    <source>
        <dbReference type="PROSITE-ProRule" id="PRU00221"/>
    </source>
</evidence>
<dbReference type="HAMAP" id="MF_03056">
    <property type="entry name" value="TRM82"/>
    <property type="match status" value="1"/>
</dbReference>
<comment type="function">
    <text evidence="6">Required for the Mettl1-dependent formation of N(7)-methylguanine at position 46 (m7G46) in tRNA. In the Mettl1-wuho methyltransferase complex, it is required to stabilize and induce conformational changes of the catalytic subunit. Required for binding of nanos mRNA and repression of translation by the mei-P26-bgcn-bam-sxl complex. May cooperate with mei-P26 and nanos to derepress the BMP signaling pathway. May cooperate with mei-P26 to suppress expression of a subset of microRNAs. May cooperate with mei-P26 to regulate bam expression levels in germline cells during gametogenesis. Required to promote mitosis to meiosis transition during gametogenesis. May regulate germline cell division in part by regulating ribosome biogenesis.</text>
</comment>
<dbReference type="GO" id="GO:0106004">
    <property type="term" value="P:tRNA (guanine-N7)-methylation"/>
    <property type="evidence" value="ECO:0007669"/>
    <property type="project" value="UniProtKB-UniRule"/>
</dbReference>
<dbReference type="PROSITE" id="PS50082">
    <property type="entry name" value="WD_REPEATS_2"/>
    <property type="match status" value="1"/>
</dbReference>
<dbReference type="GO" id="GO:0005829">
    <property type="term" value="C:cytosol"/>
    <property type="evidence" value="ECO:0007669"/>
    <property type="project" value="TreeGrafter"/>
</dbReference>
<comment type="pathway">
    <text evidence="8">tRNA modification; N(7)-methylguanine-tRNA biosynthesis.</text>
</comment>
<keyword evidence="3 8" id="KW-0819">tRNA processing</keyword>
<evidence type="ECO:0000256" key="1">
    <source>
        <dbReference type="ARBA" id="ARBA00004123"/>
    </source>
</evidence>
<dbReference type="Pfam" id="PF00400">
    <property type="entry name" value="WD40"/>
    <property type="match status" value="2"/>
</dbReference>
<sequence length="370" mass="41755">MVLLKKVNNDYVAASKESVVLFDLETETDSIFKIPEPILPENLTKGQMDVLKKEDRTITSLTFSKCEEYIAVTTENKQVVVFDKSLNVIKNFIVNRVASKILFTAANDVLIADKTGDVYLYKLKEDEPVLILGHLSVILDVVLSNCEKYIITCDRDEKIRVSMFPNAYNILSFCLGHKEFVTSLKILGNTLISASGDGTVRFWNYLNGTQLGLIDSNCNIKDTTFIEAFSKEMDEEKVDVTSLPITDMQVFNGGNVFIALSLYSVNGILLYTTNIKTFESTFVSHILPDVNVYGFCLDSKLLILSKTLYCYVLNGDSYNKFSSDFVKGFAIKHCSNLCLNNCSSITGLYKRKFDNVQEYLERKKQRLGLK</sequence>
<keyword evidence="5 8" id="KW-0539">Nucleus</keyword>
<dbReference type="PANTHER" id="PTHR16288">
    <property type="entry name" value="WD40 REPEAT PROTEIN 4"/>
    <property type="match status" value="1"/>
</dbReference>
<dbReference type="InterPro" id="IPR015943">
    <property type="entry name" value="WD40/YVTN_repeat-like_dom_sf"/>
</dbReference>
<dbReference type="OrthoDB" id="371245at2759"/>
<name>A0A9P0F952_BRAAE</name>
<evidence type="ECO:0000256" key="6">
    <source>
        <dbReference type="ARBA" id="ARBA00093337"/>
    </source>
</evidence>
<dbReference type="Proteomes" id="UP001154078">
    <property type="component" value="Chromosome 1"/>
</dbReference>
<evidence type="ECO:0000313" key="11">
    <source>
        <dbReference type="Proteomes" id="UP001154078"/>
    </source>
</evidence>
<dbReference type="AlphaFoldDB" id="A0A9P0F952"/>
<evidence type="ECO:0000256" key="7">
    <source>
        <dbReference type="ARBA" id="ARBA00093542"/>
    </source>
</evidence>
<dbReference type="Gene3D" id="2.130.10.10">
    <property type="entry name" value="YVTN repeat-like/Quinoprotein amine dehydrogenase"/>
    <property type="match status" value="1"/>
</dbReference>
<accession>A0A9P0F952</accession>
<dbReference type="GO" id="GO:0043527">
    <property type="term" value="C:tRNA methyltransferase complex"/>
    <property type="evidence" value="ECO:0007669"/>
    <property type="project" value="TreeGrafter"/>
</dbReference>
<evidence type="ECO:0000256" key="8">
    <source>
        <dbReference type="HAMAP-Rule" id="MF_03056"/>
    </source>
</evidence>
<keyword evidence="11" id="KW-1185">Reference proteome</keyword>
<dbReference type="GO" id="GO:0005634">
    <property type="term" value="C:nucleus"/>
    <property type="evidence" value="ECO:0007669"/>
    <property type="project" value="UniProtKB-SubCell"/>
</dbReference>
<dbReference type="InterPro" id="IPR028884">
    <property type="entry name" value="Trm82"/>
</dbReference>
<gene>
    <name evidence="10" type="ORF">MELIAE_LOCUS547</name>
</gene>
<dbReference type="PANTHER" id="PTHR16288:SF0">
    <property type="entry name" value="TRNA (GUANINE-N(7)-)-METHYLTRANSFERASE NON-CATALYTIC SUBUNIT WDR4"/>
    <property type="match status" value="1"/>
</dbReference>
<dbReference type="SMART" id="SM00320">
    <property type="entry name" value="WD40"/>
    <property type="match status" value="3"/>
</dbReference>
<keyword evidence="2 8" id="KW-0853">WD repeat</keyword>
<protein>
    <recommendedName>
        <fullName evidence="12">tRNA (guanine-N(7)-)-methyltransferase non-catalytic subunit wuho</fullName>
    </recommendedName>
</protein>
<feature type="repeat" description="WD" evidence="9">
    <location>
        <begin position="174"/>
        <end position="213"/>
    </location>
</feature>
<comment type="subcellular location">
    <subcellularLocation>
        <location evidence="1 8">Nucleus</location>
    </subcellularLocation>
</comment>
<dbReference type="SUPFAM" id="SSF50978">
    <property type="entry name" value="WD40 repeat-like"/>
    <property type="match status" value="1"/>
</dbReference>
<reference evidence="10" key="1">
    <citation type="submission" date="2021-12" db="EMBL/GenBank/DDBJ databases">
        <authorList>
            <person name="King R."/>
        </authorList>
    </citation>
    <scope>NUCLEOTIDE SEQUENCE</scope>
</reference>